<dbReference type="InterPro" id="IPR029058">
    <property type="entry name" value="AB_hydrolase_fold"/>
</dbReference>
<accession>A0A1I4UCD0</accession>
<keyword evidence="3" id="KW-1185">Reference proteome</keyword>
<proteinExistence type="predicted"/>
<dbReference type="SUPFAM" id="SSF53474">
    <property type="entry name" value="alpha/beta-Hydrolases"/>
    <property type="match status" value="1"/>
</dbReference>
<dbReference type="AlphaFoldDB" id="A0A1I4UCD0"/>
<evidence type="ECO:0000313" key="2">
    <source>
        <dbReference type="EMBL" id="SFM86644.1"/>
    </source>
</evidence>
<organism evidence="2 3">
    <name type="scientific">Pseudonocardia ammonioxydans</name>
    <dbReference type="NCBI Taxonomy" id="260086"/>
    <lineage>
        <taxon>Bacteria</taxon>
        <taxon>Bacillati</taxon>
        <taxon>Actinomycetota</taxon>
        <taxon>Actinomycetes</taxon>
        <taxon>Pseudonocardiales</taxon>
        <taxon>Pseudonocardiaceae</taxon>
        <taxon>Pseudonocardia</taxon>
    </lineage>
</organism>
<sequence>MVPALLADDRADDVVVQGREHVVRGGEARASGHREQRVRGRDGVRTGVGQPPEQPDGPGVCQQHRAQPVCTGREVVAPVRCRRPGAAVAHEVAQDGVEGEFEQLVPAGDVPVQRADRHTELRGDPAHGDALQPVGVQQRDGRRDQWGQDAADPPAVFVHGVLSWGDDPLYGFGNQRPLAERHRLRLLDRRGHGRSPDCAGTHGTDYEQDAADVVEALGTGAHLVGHSYARSGRCRPPRPVPTWCGRCA</sequence>
<name>A0A1I4UCD0_PSUAM</name>
<keyword evidence="2" id="KW-0378">Hydrolase</keyword>
<dbReference type="STRING" id="260086.SAMN05216207_100418"/>
<dbReference type="EMBL" id="FOUY01000004">
    <property type="protein sequence ID" value="SFM86644.1"/>
    <property type="molecule type" value="Genomic_DNA"/>
</dbReference>
<dbReference type="Gene3D" id="3.40.50.1820">
    <property type="entry name" value="alpha/beta hydrolase"/>
    <property type="match status" value="1"/>
</dbReference>
<reference evidence="2 3" key="1">
    <citation type="submission" date="2016-10" db="EMBL/GenBank/DDBJ databases">
        <authorList>
            <person name="de Groot N.N."/>
        </authorList>
    </citation>
    <scope>NUCLEOTIDE SEQUENCE [LARGE SCALE GENOMIC DNA]</scope>
    <source>
        <strain evidence="2 3">CGMCC 4.1877</strain>
    </source>
</reference>
<dbReference type="GO" id="GO:0016787">
    <property type="term" value="F:hydrolase activity"/>
    <property type="evidence" value="ECO:0007669"/>
    <property type="project" value="UniProtKB-KW"/>
</dbReference>
<dbReference type="Proteomes" id="UP000199614">
    <property type="component" value="Unassembled WGS sequence"/>
</dbReference>
<evidence type="ECO:0000313" key="3">
    <source>
        <dbReference type="Proteomes" id="UP000199614"/>
    </source>
</evidence>
<evidence type="ECO:0000256" key="1">
    <source>
        <dbReference type="SAM" id="MobiDB-lite"/>
    </source>
</evidence>
<feature type="region of interest" description="Disordered" evidence="1">
    <location>
        <begin position="120"/>
        <end position="148"/>
    </location>
</feature>
<feature type="compositionally biased region" description="Basic and acidic residues" evidence="1">
    <location>
        <begin position="22"/>
        <end position="44"/>
    </location>
</feature>
<protein>
    <submittedName>
        <fullName evidence="2">Alpha/beta hydrolase family protein</fullName>
    </submittedName>
</protein>
<feature type="region of interest" description="Disordered" evidence="1">
    <location>
        <begin position="22"/>
        <end position="64"/>
    </location>
</feature>
<gene>
    <name evidence="2" type="ORF">SAMN05216207_100418</name>
</gene>